<keyword evidence="2" id="KW-1185">Reference proteome</keyword>
<protein>
    <submittedName>
        <fullName evidence="1">Uncharacterized protein</fullName>
    </submittedName>
</protein>
<gene>
    <name evidence="1" type="ORF">ACFQZM_44185</name>
</gene>
<comment type="caution">
    <text evidence="1">The sequence shown here is derived from an EMBL/GenBank/DDBJ whole genome shotgun (WGS) entry which is preliminary data.</text>
</comment>
<name>A0ABW2Y0K2_9ACTN</name>
<dbReference type="Proteomes" id="UP001597063">
    <property type="component" value="Unassembled WGS sequence"/>
</dbReference>
<dbReference type="RefSeq" id="WP_131760974.1">
    <property type="nucleotide sequence ID" value="NZ_CAACUY010000139.1"/>
</dbReference>
<organism evidence="1 2">
    <name type="scientific">Actinomadura fibrosa</name>
    <dbReference type="NCBI Taxonomy" id="111802"/>
    <lineage>
        <taxon>Bacteria</taxon>
        <taxon>Bacillati</taxon>
        <taxon>Actinomycetota</taxon>
        <taxon>Actinomycetes</taxon>
        <taxon>Streptosporangiales</taxon>
        <taxon>Thermomonosporaceae</taxon>
        <taxon>Actinomadura</taxon>
    </lineage>
</organism>
<evidence type="ECO:0000313" key="2">
    <source>
        <dbReference type="Proteomes" id="UP001597063"/>
    </source>
</evidence>
<dbReference type="SUPFAM" id="SSF160424">
    <property type="entry name" value="BH3703-like"/>
    <property type="match status" value="1"/>
</dbReference>
<dbReference type="EMBL" id="JBHTGP010000031">
    <property type="protein sequence ID" value="MFD0691555.1"/>
    <property type="molecule type" value="Genomic_DNA"/>
</dbReference>
<evidence type="ECO:0000313" key="1">
    <source>
        <dbReference type="EMBL" id="MFD0691555.1"/>
    </source>
</evidence>
<sequence>MSENRPLDPAEQNRVLEAITLLLTHTLPPGWEQADVQYAAVGSHTETRMQVKFLSQQFPSLVEPPAAVDELFAELRAGMYRPGTGTWFTAVFHLDFPFSYGMKYDYEALPRLGTPPPAEALDEERRLFPRDAEHTPEWLAPSEQPAGAAADEGLRLARPFDSVTADGAPVVERPEVPADQRDALVQYLERSPIVLAARSFDEDVLDPSRAPKVPLTFHTDGSWVWPGAVGYYLRAHGVSPEPALVEHIRARGFQIPEVAEEARNEAVAVVTGSSPS</sequence>
<proteinExistence type="predicted"/>
<accession>A0ABW2Y0K2</accession>
<dbReference type="InterPro" id="IPR036170">
    <property type="entry name" value="YezG-like_sf"/>
</dbReference>
<reference evidence="2" key="1">
    <citation type="journal article" date="2019" name="Int. J. Syst. Evol. Microbiol.">
        <title>The Global Catalogue of Microorganisms (GCM) 10K type strain sequencing project: providing services to taxonomists for standard genome sequencing and annotation.</title>
        <authorList>
            <consortium name="The Broad Institute Genomics Platform"/>
            <consortium name="The Broad Institute Genome Sequencing Center for Infectious Disease"/>
            <person name="Wu L."/>
            <person name="Ma J."/>
        </authorList>
    </citation>
    <scope>NUCLEOTIDE SEQUENCE [LARGE SCALE GENOMIC DNA]</scope>
    <source>
        <strain evidence="2">JCM 9371</strain>
    </source>
</reference>